<evidence type="ECO:0000256" key="1">
    <source>
        <dbReference type="SAM" id="MobiDB-lite"/>
    </source>
</evidence>
<evidence type="ECO:0000313" key="2">
    <source>
        <dbReference type="EMBL" id="PIR95035.1"/>
    </source>
</evidence>
<feature type="compositionally biased region" description="Basic residues" evidence="1">
    <location>
        <begin position="38"/>
        <end position="50"/>
    </location>
</feature>
<dbReference type="AlphaFoldDB" id="A0A2H0V7G5"/>
<protein>
    <recommendedName>
        <fullName evidence="4">30S ribosomal protein S21</fullName>
    </recommendedName>
</protein>
<dbReference type="Proteomes" id="UP000228614">
    <property type="component" value="Unassembled WGS sequence"/>
</dbReference>
<dbReference type="EMBL" id="PFAN01000053">
    <property type="protein sequence ID" value="PIR95035.1"/>
    <property type="molecule type" value="Genomic_DNA"/>
</dbReference>
<evidence type="ECO:0000313" key="3">
    <source>
        <dbReference type="Proteomes" id="UP000228614"/>
    </source>
</evidence>
<organism evidence="2 3">
    <name type="scientific">Candidatus Falkowbacteria bacterium CG10_big_fil_rev_8_21_14_0_10_37_6</name>
    <dbReference type="NCBI Taxonomy" id="1974563"/>
    <lineage>
        <taxon>Bacteria</taxon>
        <taxon>Candidatus Falkowiibacteriota</taxon>
    </lineage>
</organism>
<reference evidence="3" key="1">
    <citation type="submission" date="2017-09" db="EMBL/GenBank/DDBJ databases">
        <title>Depth-based differentiation of microbial function through sediment-hosted aquifers and enrichment of novel symbionts in the deep terrestrial subsurface.</title>
        <authorList>
            <person name="Probst A.J."/>
            <person name="Ladd B."/>
            <person name="Jarett J.K."/>
            <person name="Geller-Mcgrath D.E."/>
            <person name="Sieber C.M.K."/>
            <person name="Emerson J.B."/>
            <person name="Anantharaman K."/>
            <person name="Thomas B.C."/>
            <person name="Malmstrom R."/>
            <person name="Stieglmeier M."/>
            <person name="Klingl A."/>
            <person name="Woyke T."/>
            <person name="Ryan C.M."/>
            <person name="Banfield J.F."/>
        </authorList>
    </citation>
    <scope>NUCLEOTIDE SEQUENCE [LARGE SCALE GENOMIC DNA]</scope>
</reference>
<accession>A0A2H0V7G5</accession>
<evidence type="ECO:0008006" key="4">
    <source>
        <dbReference type="Google" id="ProtNLM"/>
    </source>
</evidence>
<name>A0A2H0V7G5_9BACT</name>
<proteinExistence type="predicted"/>
<gene>
    <name evidence="2" type="ORF">COT95_00900</name>
</gene>
<sequence length="78" mass="9455">MVDVKRKKGESFEAMYRRFSKRMQQSGKVLEAKDKQFVKPKKNRTSKKKSALVSLKLRSKKEWLRKTGKLEEEPRRRW</sequence>
<comment type="caution">
    <text evidence="2">The sequence shown here is derived from an EMBL/GenBank/DDBJ whole genome shotgun (WGS) entry which is preliminary data.</text>
</comment>
<feature type="region of interest" description="Disordered" evidence="1">
    <location>
        <begin position="23"/>
        <end position="52"/>
    </location>
</feature>